<dbReference type="SUPFAM" id="SSF88659">
    <property type="entry name" value="Sigma3 and sigma4 domains of RNA polymerase sigma factors"/>
    <property type="match status" value="1"/>
</dbReference>
<proteinExistence type="inferred from homology"/>
<evidence type="ECO:0000256" key="3">
    <source>
        <dbReference type="ARBA" id="ARBA00023082"/>
    </source>
</evidence>
<dbReference type="InterPro" id="IPR013324">
    <property type="entry name" value="RNA_pol_sigma_r3/r4-like"/>
</dbReference>
<dbReference type="GO" id="GO:0000428">
    <property type="term" value="C:DNA-directed RNA polymerase complex"/>
    <property type="evidence" value="ECO:0007669"/>
    <property type="project" value="UniProtKB-KW"/>
</dbReference>
<dbReference type="InterPro" id="IPR007627">
    <property type="entry name" value="RNA_pol_sigma70_r2"/>
</dbReference>
<dbReference type="AlphaFoldDB" id="A0A8J3K4M5"/>
<protein>
    <submittedName>
        <fullName evidence="8">DNA-directed RNA polymerase sigma-70 factor</fullName>
    </submittedName>
</protein>
<feature type="domain" description="RNA polymerase sigma factor 70 region 4 type 2" evidence="7">
    <location>
        <begin position="113"/>
        <end position="160"/>
    </location>
</feature>
<keyword evidence="4" id="KW-0238">DNA-binding</keyword>
<dbReference type="Proteomes" id="UP000659904">
    <property type="component" value="Unassembled WGS sequence"/>
</dbReference>
<dbReference type="GO" id="GO:0003677">
    <property type="term" value="F:DNA binding"/>
    <property type="evidence" value="ECO:0007669"/>
    <property type="project" value="UniProtKB-KW"/>
</dbReference>
<dbReference type="NCBIfam" id="TIGR02937">
    <property type="entry name" value="sigma70-ECF"/>
    <property type="match status" value="1"/>
</dbReference>
<accession>A0A8J3K4M5</accession>
<keyword evidence="5" id="KW-0804">Transcription</keyword>
<dbReference type="PANTHER" id="PTHR43133">
    <property type="entry name" value="RNA POLYMERASE ECF-TYPE SIGMA FACTO"/>
    <property type="match status" value="1"/>
</dbReference>
<dbReference type="GO" id="GO:0006352">
    <property type="term" value="P:DNA-templated transcription initiation"/>
    <property type="evidence" value="ECO:0007669"/>
    <property type="project" value="InterPro"/>
</dbReference>
<evidence type="ECO:0000313" key="8">
    <source>
        <dbReference type="EMBL" id="GIF96636.1"/>
    </source>
</evidence>
<dbReference type="InterPro" id="IPR013249">
    <property type="entry name" value="RNA_pol_sigma70_r4_t2"/>
</dbReference>
<comment type="caution">
    <text evidence="8">The sequence shown here is derived from an EMBL/GenBank/DDBJ whole genome shotgun (WGS) entry which is preliminary data.</text>
</comment>
<dbReference type="InterPro" id="IPR039425">
    <property type="entry name" value="RNA_pol_sigma-70-like"/>
</dbReference>
<evidence type="ECO:0000256" key="1">
    <source>
        <dbReference type="ARBA" id="ARBA00010641"/>
    </source>
</evidence>
<reference evidence="8 9" key="1">
    <citation type="submission" date="2021-01" db="EMBL/GenBank/DDBJ databases">
        <title>Whole genome shotgun sequence of Catellatospora citrea NBRC 14495.</title>
        <authorList>
            <person name="Komaki H."/>
            <person name="Tamura T."/>
        </authorList>
    </citation>
    <scope>NUCLEOTIDE SEQUENCE [LARGE SCALE GENOMIC DNA]</scope>
    <source>
        <strain evidence="8 9">NBRC 14495</strain>
    </source>
</reference>
<dbReference type="GO" id="GO:0016987">
    <property type="term" value="F:sigma factor activity"/>
    <property type="evidence" value="ECO:0007669"/>
    <property type="project" value="UniProtKB-KW"/>
</dbReference>
<dbReference type="InterPro" id="IPR036388">
    <property type="entry name" value="WH-like_DNA-bd_sf"/>
</dbReference>
<gene>
    <name evidence="8" type="primary">rpoE_8</name>
    <name evidence="8" type="ORF">Cci01nite_17300</name>
</gene>
<dbReference type="SUPFAM" id="SSF88946">
    <property type="entry name" value="Sigma2 domain of RNA polymerase sigma factors"/>
    <property type="match status" value="1"/>
</dbReference>
<dbReference type="Gene3D" id="1.10.10.10">
    <property type="entry name" value="Winged helix-like DNA-binding domain superfamily/Winged helix DNA-binding domain"/>
    <property type="match status" value="1"/>
</dbReference>
<evidence type="ECO:0000259" key="6">
    <source>
        <dbReference type="Pfam" id="PF04542"/>
    </source>
</evidence>
<sequence length="171" mass="18984">MALAGAGDSEAFDVLAQRHLPRMHSVCRRVTGNEHDALDALQDALTAAWQRIGDFDGRAQIGTWLYRVAANAAVDEVRRRRRRPTTSEDLPATATPVAVWEDVVADRLTVDWAVAQLPAPFRTAIVLRDLCGLTYKEIAEMRQIPIDTVKSQIFRGRQALGDLLRLRGLAV</sequence>
<dbReference type="CDD" id="cd06171">
    <property type="entry name" value="Sigma70_r4"/>
    <property type="match status" value="1"/>
</dbReference>
<evidence type="ECO:0000313" key="9">
    <source>
        <dbReference type="Proteomes" id="UP000659904"/>
    </source>
</evidence>
<dbReference type="PANTHER" id="PTHR43133:SF8">
    <property type="entry name" value="RNA POLYMERASE SIGMA FACTOR HI_1459-RELATED"/>
    <property type="match status" value="1"/>
</dbReference>
<keyword evidence="8" id="KW-0240">DNA-directed RNA polymerase</keyword>
<comment type="similarity">
    <text evidence="1">Belongs to the sigma-70 factor family. ECF subfamily.</text>
</comment>
<dbReference type="Pfam" id="PF08281">
    <property type="entry name" value="Sigma70_r4_2"/>
    <property type="match status" value="1"/>
</dbReference>
<dbReference type="EMBL" id="BONH01000005">
    <property type="protein sequence ID" value="GIF96636.1"/>
    <property type="molecule type" value="Genomic_DNA"/>
</dbReference>
<organism evidence="8 9">
    <name type="scientific">Catellatospora citrea</name>
    <dbReference type="NCBI Taxonomy" id="53366"/>
    <lineage>
        <taxon>Bacteria</taxon>
        <taxon>Bacillati</taxon>
        <taxon>Actinomycetota</taxon>
        <taxon>Actinomycetes</taxon>
        <taxon>Micromonosporales</taxon>
        <taxon>Micromonosporaceae</taxon>
        <taxon>Catellatospora</taxon>
    </lineage>
</organism>
<name>A0A8J3K4M5_9ACTN</name>
<dbReference type="Pfam" id="PF04542">
    <property type="entry name" value="Sigma70_r2"/>
    <property type="match status" value="1"/>
</dbReference>
<dbReference type="Gene3D" id="1.10.1740.10">
    <property type="match status" value="1"/>
</dbReference>
<evidence type="ECO:0000259" key="7">
    <source>
        <dbReference type="Pfam" id="PF08281"/>
    </source>
</evidence>
<keyword evidence="9" id="KW-1185">Reference proteome</keyword>
<feature type="domain" description="RNA polymerase sigma-70 region 2" evidence="6">
    <location>
        <begin position="15"/>
        <end position="83"/>
    </location>
</feature>
<evidence type="ECO:0000256" key="4">
    <source>
        <dbReference type="ARBA" id="ARBA00023125"/>
    </source>
</evidence>
<dbReference type="InterPro" id="IPR014284">
    <property type="entry name" value="RNA_pol_sigma-70_dom"/>
</dbReference>
<dbReference type="InterPro" id="IPR013325">
    <property type="entry name" value="RNA_pol_sigma_r2"/>
</dbReference>
<evidence type="ECO:0000256" key="2">
    <source>
        <dbReference type="ARBA" id="ARBA00023015"/>
    </source>
</evidence>
<keyword evidence="2" id="KW-0805">Transcription regulation</keyword>
<keyword evidence="3" id="KW-0731">Sigma factor</keyword>
<evidence type="ECO:0000256" key="5">
    <source>
        <dbReference type="ARBA" id="ARBA00023163"/>
    </source>
</evidence>